<proteinExistence type="predicted"/>
<protein>
    <submittedName>
        <fullName evidence="1">Uncharacterized protein</fullName>
    </submittedName>
</protein>
<organism evidence="1 2">
    <name type="scientific">Thermoproteus sp. AZ2</name>
    <dbReference type="NCBI Taxonomy" id="1609232"/>
    <lineage>
        <taxon>Archaea</taxon>
        <taxon>Thermoproteota</taxon>
        <taxon>Thermoprotei</taxon>
        <taxon>Thermoproteales</taxon>
        <taxon>Thermoproteaceae</taxon>
        <taxon>Thermoproteus</taxon>
    </lineage>
</organism>
<evidence type="ECO:0000313" key="2">
    <source>
        <dbReference type="Proteomes" id="UP000033636"/>
    </source>
</evidence>
<reference evidence="1" key="1">
    <citation type="submission" date="2024-07" db="EMBL/GenBank/DDBJ databases">
        <title>Metagenome and Metagenome-Assembled Genomes of Archaea from a hot spring from the geothermal field of Los Azufres, Mexico.</title>
        <authorList>
            <person name="Marin-Paredes R."/>
            <person name="Martinez-Romero E."/>
            <person name="Servin-Garciduenas L.E."/>
        </authorList>
    </citation>
    <scope>NUCLEOTIDE SEQUENCE</scope>
</reference>
<dbReference type="EMBL" id="JZWT02000012">
    <property type="protein sequence ID" value="MFB6490672.1"/>
    <property type="molecule type" value="Genomic_DNA"/>
</dbReference>
<gene>
    <name evidence="1" type="ORF">TU35_005410</name>
</gene>
<accession>A0ACC6V176</accession>
<comment type="caution">
    <text evidence="1">The sequence shown here is derived from an EMBL/GenBank/DDBJ whole genome shotgun (WGS) entry which is preliminary data.</text>
</comment>
<evidence type="ECO:0000313" key="1">
    <source>
        <dbReference type="EMBL" id="MFB6490672.1"/>
    </source>
</evidence>
<dbReference type="Proteomes" id="UP000033636">
    <property type="component" value="Unassembled WGS sequence"/>
</dbReference>
<sequence length="112" mass="12658">MELRALLVRKAFHIAGAVLLAVPLFVKVPVPLYYSALALVAGVFYSIQVKRPRLLIELRRNIFDSLEDMFESLDRLVPVGRADLKTQYDAALLAIEKAIEAAERDYEKRGDI</sequence>
<name>A0ACC6V176_9CREN</name>